<dbReference type="GO" id="GO:0008115">
    <property type="term" value="F:sarcosine oxidase activity"/>
    <property type="evidence" value="ECO:0007669"/>
    <property type="project" value="TreeGrafter"/>
</dbReference>
<sequence>MMKVAVVGAGIAGLSVAWALRKRGVAVDVFDQGPIPNPGGTSFDEHRITRHTYADLPGYAALMPAAFDAYDRLWKDLGKSHYLPLPILYMIRGGVDHYEPTVTELDAARIGHRRVSIAEIEQRLPMISVDGVEGAFEAEGAGILFAERIVTDLARWLTEHGVTLHPGCHISSIDTRNGTIVGDGNVHDFDMVIVAAGAWVSELLPDYAAQLVPSRQLVLYLKPPAVFEKAWATAPVLTDVGPTHGAYILPPRLGTRLKIGDHRFTRIGHGRDDRIATEFDVTPVLAAAQTAFRDFDTYEITERKVCYYTVTADERFMTRPVDSCTWLLSACSGHGFKLGPLVGELVARAITGNITPQQATEITAGRNAYISEKA</sequence>
<keyword evidence="4" id="KW-0560">Oxidoreductase</keyword>
<accession>A0A1I3ICG0</accession>
<dbReference type="Pfam" id="PF01266">
    <property type="entry name" value="DAO"/>
    <property type="match status" value="1"/>
</dbReference>
<evidence type="ECO:0000313" key="7">
    <source>
        <dbReference type="Proteomes" id="UP000242763"/>
    </source>
</evidence>
<dbReference type="Gene3D" id="3.50.50.60">
    <property type="entry name" value="FAD/NAD(P)-binding domain"/>
    <property type="match status" value="1"/>
</dbReference>
<dbReference type="InterPro" id="IPR036188">
    <property type="entry name" value="FAD/NAD-bd_sf"/>
</dbReference>
<keyword evidence="2" id="KW-0285">Flavoprotein</keyword>
<dbReference type="Proteomes" id="UP000242763">
    <property type="component" value="Unassembled WGS sequence"/>
</dbReference>
<keyword evidence="3" id="KW-0274">FAD</keyword>
<evidence type="ECO:0000256" key="3">
    <source>
        <dbReference type="ARBA" id="ARBA00022827"/>
    </source>
</evidence>
<dbReference type="GO" id="GO:0050660">
    <property type="term" value="F:flavin adenine dinucleotide binding"/>
    <property type="evidence" value="ECO:0007669"/>
    <property type="project" value="InterPro"/>
</dbReference>
<name>A0A1I3ICG0_9HYPH</name>
<dbReference type="SUPFAM" id="SSF51905">
    <property type="entry name" value="FAD/NAD(P)-binding domain"/>
    <property type="match status" value="1"/>
</dbReference>
<dbReference type="InterPro" id="IPR045170">
    <property type="entry name" value="MTOX"/>
</dbReference>
<evidence type="ECO:0000256" key="1">
    <source>
        <dbReference type="ARBA" id="ARBA00001974"/>
    </source>
</evidence>
<keyword evidence="7" id="KW-1185">Reference proteome</keyword>
<evidence type="ECO:0000313" key="6">
    <source>
        <dbReference type="EMBL" id="SFI45631.1"/>
    </source>
</evidence>
<evidence type="ECO:0000256" key="2">
    <source>
        <dbReference type="ARBA" id="ARBA00022630"/>
    </source>
</evidence>
<dbReference type="PANTHER" id="PTHR10961">
    <property type="entry name" value="PEROXISOMAL SARCOSINE OXIDASE"/>
    <property type="match status" value="1"/>
</dbReference>
<gene>
    <name evidence="6" type="ORF">SAMN03080618_00513</name>
</gene>
<proteinExistence type="predicted"/>
<dbReference type="Gene3D" id="3.30.9.10">
    <property type="entry name" value="D-Amino Acid Oxidase, subunit A, domain 2"/>
    <property type="match status" value="1"/>
</dbReference>
<organism evidence="6 7">
    <name type="scientific">Aquamicrobium aerolatum DSM 21857</name>
    <dbReference type="NCBI Taxonomy" id="1121003"/>
    <lineage>
        <taxon>Bacteria</taxon>
        <taxon>Pseudomonadati</taxon>
        <taxon>Pseudomonadota</taxon>
        <taxon>Alphaproteobacteria</taxon>
        <taxon>Hyphomicrobiales</taxon>
        <taxon>Phyllobacteriaceae</taxon>
        <taxon>Aerobium</taxon>
    </lineage>
</organism>
<evidence type="ECO:0000256" key="4">
    <source>
        <dbReference type="ARBA" id="ARBA00023002"/>
    </source>
</evidence>
<dbReference type="STRING" id="1121003.SAMN03080618_00513"/>
<dbReference type="AlphaFoldDB" id="A0A1I3ICG0"/>
<reference evidence="7" key="1">
    <citation type="submission" date="2016-10" db="EMBL/GenBank/DDBJ databases">
        <authorList>
            <person name="Varghese N."/>
            <person name="Submissions S."/>
        </authorList>
    </citation>
    <scope>NUCLEOTIDE SEQUENCE [LARGE SCALE GENOMIC DNA]</scope>
    <source>
        <strain evidence="7">DSM 21857</strain>
    </source>
</reference>
<dbReference type="PANTHER" id="PTHR10961:SF46">
    <property type="entry name" value="PEROXISOMAL SARCOSINE OXIDASE"/>
    <property type="match status" value="1"/>
</dbReference>
<comment type="cofactor">
    <cofactor evidence="1">
        <name>FAD</name>
        <dbReference type="ChEBI" id="CHEBI:57692"/>
    </cofactor>
</comment>
<dbReference type="EMBL" id="FORF01000002">
    <property type="protein sequence ID" value="SFI45631.1"/>
    <property type="molecule type" value="Genomic_DNA"/>
</dbReference>
<dbReference type="InterPro" id="IPR006076">
    <property type="entry name" value="FAD-dep_OxRdtase"/>
</dbReference>
<feature type="domain" description="FAD dependent oxidoreductase" evidence="5">
    <location>
        <begin position="3"/>
        <end position="348"/>
    </location>
</feature>
<evidence type="ECO:0000259" key="5">
    <source>
        <dbReference type="Pfam" id="PF01266"/>
    </source>
</evidence>
<protein>
    <submittedName>
        <fullName evidence="6">Sarcosine oxidase</fullName>
    </submittedName>
</protein>